<reference evidence="2" key="1">
    <citation type="submission" date="2014-09" db="EMBL/GenBank/DDBJ databases">
        <authorList>
            <person name="Magalhaes I.L.F."/>
            <person name="Oliveira U."/>
            <person name="Santos F.R."/>
            <person name="Vidigal T.H.D.A."/>
            <person name="Brescovit A.D."/>
            <person name="Santos A.J."/>
        </authorList>
    </citation>
    <scope>NUCLEOTIDE SEQUENCE</scope>
    <source>
        <tissue evidence="2">Shoot tissue taken approximately 20 cm above the soil surface</tissue>
    </source>
</reference>
<sequence>MRRRQPPMPGTKNRQQRKMRRCQRPKNVGHLWRSGASASC</sequence>
<feature type="compositionally biased region" description="Basic residues" evidence="1">
    <location>
        <begin position="14"/>
        <end position="24"/>
    </location>
</feature>
<feature type="region of interest" description="Disordered" evidence="1">
    <location>
        <begin position="1"/>
        <end position="40"/>
    </location>
</feature>
<accession>A0A0A9CPG0</accession>
<evidence type="ECO:0000256" key="1">
    <source>
        <dbReference type="SAM" id="MobiDB-lite"/>
    </source>
</evidence>
<dbReference type="EMBL" id="GBRH01224503">
    <property type="protein sequence ID" value="JAD73392.1"/>
    <property type="molecule type" value="Transcribed_RNA"/>
</dbReference>
<name>A0A0A9CPG0_ARUDO</name>
<proteinExistence type="predicted"/>
<dbReference type="AlphaFoldDB" id="A0A0A9CPG0"/>
<organism evidence="2">
    <name type="scientific">Arundo donax</name>
    <name type="common">Giant reed</name>
    <name type="synonym">Donax arundinaceus</name>
    <dbReference type="NCBI Taxonomy" id="35708"/>
    <lineage>
        <taxon>Eukaryota</taxon>
        <taxon>Viridiplantae</taxon>
        <taxon>Streptophyta</taxon>
        <taxon>Embryophyta</taxon>
        <taxon>Tracheophyta</taxon>
        <taxon>Spermatophyta</taxon>
        <taxon>Magnoliopsida</taxon>
        <taxon>Liliopsida</taxon>
        <taxon>Poales</taxon>
        <taxon>Poaceae</taxon>
        <taxon>PACMAD clade</taxon>
        <taxon>Arundinoideae</taxon>
        <taxon>Arundineae</taxon>
        <taxon>Arundo</taxon>
    </lineage>
</organism>
<evidence type="ECO:0000313" key="2">
    <source>
        <dbReference type="EMBL" id="JAD73392.1"/>
    </source>
</evidence>
<protein>
    <submittedName>
        <fullName evidence="2">Uncharacterized protein</fullName>
    </submittedName>
</protein>
<reference evidence="2" key="2">
    <citation type="journal article" date="2015" name="Data Brief">
        <title>Shoot transcriptome of the giant reed, Arundo donax.</title>
        <authorList>
            <person name="Barrero R.A."/>
            <person name="Guerrero F.D."/>
            <person name="Moolhuijzen P."/>
            <person name="Goolsby J.A."/>
            <person name="Tidwell J."/>
            <person name="Bellgard S.E."/>
            <person name="Bellgard M.I."/>
        </authorList>
    </citation>
    <scope>NUCLEOTIDE SEQUENCE</scope>
    <source>
        <tissue evidence="2">Shoot tissue taken approximately 20 cm above the soil surface</tissue>
    </source>
</reference>